<dbReference type="Proteomes" id="UP000076532">
    <property type="component" value="Unassembled WGS sequence"/>
</dbReference>
<evidence type="ECO:0000313" key="3">
    <source>
        <dbReference type="Proteomes" id="UP000076532"/>
    </source>
</evidence>
<evidence type="ECO:0000313" key="2">
    <source>
        <dbReference type="EMBL" id="KZP22573.1"/>
    </source>
</evidence>
<name>A0A166L4S2_9AGAM</name>
<accession>A0A166L4S2</accession>
<evidence type="ECO:0000256" key="1">
    <source>
        <dbReference type="SAM" id="MobiDB-lite"/>
    </source>
</evidence>
<reference evidence="2 3" key="1">
    <citation type="journal article" date="2016" name="Mol. Biol. Evol.">
        <title>Comparative Genomics of Early-Diverging Mushroom-Forming Fungi Provides Insights into the Origins of Lignocellulose Decay Capabilities.</title>
        <authorList>
            <person name="Nagy L.G."/>
            <person name="Riley R."/>
            <person name="Tritt A."/>
            <person name="Adam C."/>
            <person name="Daum C."/>
            <person name="Floudas D."/>
            <person name="Sun H."/>
            <person name="Yadav J.S."/>
            <person name="Pangilinan J."/>
            <person name="Larsson K.H."/>
            <person name="Matsuura K."/>
            <person name="Barry K."/>
            <person name="Labutti K."/>
            <person name="Kuo R."/>
            <person name="Ohm R.A."/>
            <person name="Bhattacharya S.S."/>
            <person name="Shirouzu T."/>
            <person name="Yoshinaga Y."/>
            <person name="Martin F.M."/>
            <person name="Grigoriev I.V."/>
            <person name="Hibbett D.S."/>
        </authorList>
    </citation>
    <scope>NUCLEOTIDE SEQUENCE [LARGE SCALE GENOMIC DNA]</scope>
    <source>
        <strain evidence="2 3">CBS 109695</strain>
    </source>
</reference>
<dbReference type="AlphaFoldDB" id="A0A166L4S2"/>
<sequence length="325" mass="37032">MEHNYTPYSPERNQWRDYIQPPSTDSDDFLSQIRGGGYSGVPSVPQAVTPSFGNRESKHTHTDFPFQPEPSIPSLGFIYTRHPDTYSTLLPPYAITPAAQHHIACKFKHAVQVYAENNGRAQEKSATGLRSICHRLVTEMWEMYNEIMNETGYIIQTQLCMSSPAPLDEIESMREIWVCCEARAFGKFVGANDEEKLIKVLAKNTEWVVIATLAQTFNDISGTVWNGMGRRISPVDFWSFTALTATGMHVMWDWKLGMHRLPNGTLGDFPYIDLRNSKIYQETHSLLCRSTESDTIFPALLTCCKQFWLAVFEVVNYGHWDVSEI</sequence>
<dbReference type="EMBL" id="KV417538">
    <property type="protein sequence ID" value="KZP22573.1"/>
    <property type="molecule type" value="Genomic_DNA"/>
</dbReference>
<feature type="region of interest" description="Disordered" evidence="1">
    <location>
        <begin position="40"/>
        <end position="66"/>
    </location>
</feature>
<gene>
    <name evidence="2" type="ORF">FIBSPDRAFT_890213</name>
</gene>
<feature type="region of interest" description="Disordered" evidence="1">
    <location>
        <begin position="1"/>
        <end position="26"/>
    </location>
</feature>
<proteinExistence type="predicted"/>
<protein>
    <submittedName>
        <fullName evidence="2">Uncharacterized protein</fullName>
    </submittedName>
</protein>
<keyword evidence="3" id="KW-1185">Reference proteome</keyword>
<organism evidence="2 3">
    <name type="scientific">Athelia psychrophila</name>
    <dbReference type="NCBI Taxonomy" id="1759441"/>
    <lineage>
        <taxon>Eukaryota</taxon>
        <taxon>Fungi</taxon>
        <taxon>Dikarya</taxon>
        <taxon>Basidiomycota</taxon>
        <taxon>Agaricomycotina</taxon>
        <taxon>Agaricomycetes</taxon>
        <taxon>Agaricomycetidae</taxon>
        <taxon>Atheliales</taxon>
        <taxon>Atheliaceae</taxon>
        <taxon>Athelia</taxon>
    </lineage>
</organism>